<evidence type="ECO:0000313" key="2">
    <source>
        <dbReference type="EMBL" id="ADM10226.1"/>
    </source>
</evidence>
<dbReference type="KEGG" id="pbr:PB2503_10894"/>
<evidence type="ECO:0000259" key="1">
    <source>
        <dbReference type="Pfam" id="PF12146"/>
    </source>
</evidence>
<dbReference type="AlphaFoldDB" id="E0THT3"/>
<dbReference type="eggNOG" id="COG2267">
    <property type="taxonomic scope" value="Bacteria"/>
</dbReference>
<dbReference type="Pfam" id="PF12146">
    <property type="entry name" value="Hydrolase_4"/>
    <property type="match status" value="1"/>
</dbReference>
<reference evidence="3" key="1">
    <citation type="submission" date="2010-08" db="EMBL/GenBank/DDBJ databases">
        <title>Genome sequence of Parvularcula bermudensis HTCC2503.</title>
        <authorList>
            <person name="Kang D.-M."/>
            <person name="Oh H.-M."/>
            <person name="Cho J.-C."/>
        </authorList>
    </citation>
    <scope>NUCLEOTIDE SEQUENCE [LARGE SCALE GENOMIC DNA]</scope>
    <source>
        <strain evidence="3">ATCC BAA-594 / HTCC2503 / KCTC 12087</strain>
    </source>
</reference>
<keyword evidence="3" id="KW-1185">Reference proteome</keyword>
<dbReference type="InterPro" id="IPR022742">
    <property type="entry name" value="Hydrolase_4"/>
</dbReference>
<reference evidence="2 3" key="2">
    <citation type="journal article" date="2011" name="J. Bacteriol.">
        <title>Complete genome sequence of strain HTCC2503T of Parvularcula bermudensis, the type species of the order "Parvularculales" in the class Alphaproteobacteria.</title>
        <authorList>
            <person name="Oh H.M."/>
            <person name="Kang I."/>
            <person name="Vergin K.L."/>
            <person name="Kang D."/>
            <person name="Rhee K.H."/>
            <person name="Giovannoni S.J."/>
            <person name="Cho J.C."/>
        </authorList>
    </citation>
    <scope>NUCLEOTIDE SEQUENCE [LARGE SCALE GENOMIC DNA]</scope>
    <source>
        <strain evidence="3">ATCC BAA-594 / HTCC2503 / KCTC 12087</strain>
    </source>
</reference>
<name>E0THT3_PARBH</name>
<dbReference type="OrthoDB" id="9788260at2"/>
<dbReference type="Proteomes" id="UP000001302">
    <property type="component" value="Chromosome"/>
</dbReference>
<dbReference type="STRING" id="314260.PB2503_10894"/>
<dbReference type="EMBL" id="CP002156">
    <property type="protein sequence ID" value="ADM10226.1"/>
    <property type="molecule type" value="Genomic_DNA"/>
</dbReference>
<dbReference type="HOGENOM" id="CLU_026209_10_1_5"/>
<dbReference type="SUPFAM" id="SSF53474">
    <property type="entry name" value="alpha/beta-Hydrolases"/>
    <property type="match status" value="1"/>
</dbReference>
<proteinExistence type="predicted"/>
<evidence type="ECO:0000313" key="3">
    <source>
        <dbReference type="Proteomes" id="UP000001302"/>
    </source>
</evidence>
<protein>
    <submittedName>
        <fullName evidence="2">Lysophospholipase</fullName>
    </submittedName>
</protein>
<sequence>MGDAPLITVPHNPLPEGLSAFFVSSYDGATLRLATLNGPSGPSAPGRRGAILVHPGWAEYIEKYGEVAEELHHRGFDVLLLDPRGQGLSQRVSPGDDRALIDNFDKFTEDFSVAVAEMTARYAPPYHVLAHSMGGLITLLSLLKPSPIAVEKVILSAPLTRLFSGDLTRGVTRGLVSTICRLGFGRRPLAGRSDQAMNFEINRLTHDPIRHERFRQLLLARPDTAAGPPRFAWVRSAFRAMDTLTPAALNRALRHPILVASADADVTVDPRHHRELAVTVPNWHLVRIPHSRHEILMEKDVFRTQFWRAFDDYLPPVPPIDKA</sequence>
<gene>
    <name evidence="2" type="ordered locus">PB2503_10894</name>
</gene>
<dbReference type="ESTHER" id="parbh-e0tht3">
    <property type="family name" value="Monoglyceridelipase_lysophospholip"/>
</dbReference>
<dbReference type="PANTHER" id="PTHR11614">
    <property type="entry name" value="PHOSPHOLIPASE-RELATED"/>
    <property type="match status" value="1"/>
</dbReference>
<dbReference type="Gene3D" id="3.40.50.1820">
    <property type="entry name" value="alpha/beta hydrolase"/>
    <property type="match status" value="1"/>
</dbReference>
<dbReference type="InterPro" id="IPR029058">
    <property type="entry name" value="AB_hydrolase_fold"/>
</dbReference>
<dbReference type="RefSeq" id="WP_013301200.1">
    <property type="nucleotide sequence ID" value="NC_014414.1"/>
</dbReference>
<dbReference type="InterPro" id="IPR051044">
    <property type="entry name" value="MAG_DAG_Lipase"/>
</dbReference>
<organism evidence="2 3">
    <name type="scientific">Parvularcula bermudensis (strain ATCC BAA-594 / HTCC2503 / KCTC 12087)</name>
    <dbReference type="NCBI Taxonomy" id="314260"/>
    <lineage>
        <taxon>Bacteria</taxon>
        <taxon>Pseudomonadati</taxon>
        <taxon>Pseudomonadota</taxon>
        <taxon>Alphaproteobacteria</taxon>
        <taxon>Parvularculales</taxon>
        <taxon>Parvularculaceae</taxon>
        <taxon>Parvularcula</taxon>
    </lineage>
</organism>
<accession>E0THT3</accession>
<feature type="domain" description="Serine aminopeptidase S33" evidence="1">
    <location>
        <begin position="48"/>
        <end position="300"/>
    </location>
</feature>